<organism evidence="3 4">
    <name type="scientific">Caerostris extrusa</name>
    <name type="common">Bark spider</name>
    <name type="synonym">Caerostris bankana</name>
    <dbReference type="NCBI Taxonomy" id="172846"/>
    <lineage>
        <taxon>Eukaryota</taxon>
        <taxon>Metazoa</taxon>
        <taxon>Ecdysozoa</taxon>
        <taxon>Arthropoda</taxon>
        <taxon>Chelicerata</taxon>
        <taxon>Arachnida</taxon>
        <taxon>Araneae</taxon>
        <taxon>Araneomorphae</taxon>
        <taxon>Entelegynae</taxon>
        <taxon>Araneoidea</taxon>
        <taxon>Araneidae</taxon>
        <taxon>Caerostris</taxon>
    </lineage>
</organism>
<dbReference type="AlphaFoldDB" id="A0AAV4XE59"/>
<dbReference type="InterPro" id="IPR027417">
    <property type="entry name" value="P-loop_NTPase"/>
</dbReference>
<reference evidence="3 4" key="1">
    <citation type="submission" date="2021-06" db="EMBL/GenBank/DDBJ databases">
        <title>Caerostris extrusa draft genome.</title>
        <authorList>
            <person name="Kono N."/>
            <person name="Arakawa K."/>
        </authorList>
    </citation>
    <scope>NUCLEOTIDE SEQUENCE [LARGE SCALE GENOMIC DNA]</scope>
</reference>
<dbReference type="Pfam" id="PF00071">
    <property type="entry name" value="Ras"/>
    <property type="match status" value="1"/>
</dbReference>
<evidence type="ECO:0000256" key="1">
    <source>
        <dbReference type="ARBA" id="ARBA00022741"/>
    </source>
</evidence>
<dbReference type="SUPFAM" id="SSF52540">
    <property type="entry name" value="P-loop containing nucleoside triphosphate hydrolases"/>
    <property type="match status" value="1"/>
</dbReference>
<dbReference type="GO" id="GO:0003924">
    <property type="term" value="F:GTPase activity"/>
    <property type="evidence" value="ECO:0007669"/>
    <property type="project" value="InterPro"/>
</dbReference>
<proteinExistence type="predicted"/>
<dbReference type="GO" id="GO:0035006">
    <property type="term" value="P:melanization defense response"/>
    <property type="evidence" value="ECO:0007669"/>
    <property type="project" value="UniProtKB-ARBA"/>
</dbReference>
<dbReference type="GO" id="GO:0001667">
    <property type="term" value="P:ameboidal-type cell migration"/>
    <property type="evidence" value="ECO:0007669"/>
    <property type="project" value="UniProtKB-ARBA"/>
</dbReference>
<dbReference type="GO" id="GO:0007264">
    <property type="term" value="P:small GTPase-mediated signal transduction"/>
    <property type="evidence" value="ECO:0007669"/>
    <property type="project" value="InterPro"/>
</dbReference>
<name>A0AAV4XE59_CAEEX</name>
<keyword evidence="2" id="KW-0342">GTP-binding</keyword>
<accession>A0AAV4XE59</accession>
<dbReference type="SMART" id="SM00174">
    <property type="entry name" value="RHO"/>
    <property type="match status" value="1"/>
</dbReference>
<dbReference type="GO" id="GO:0005525">
    <property type="term" value="F:GTP binding"/>
    <property type="evidence" value="ECO:0007669"/>
    <property type="project" value="UniProtKB-KW"/>
</dbReference>
<evidence type="ECO:0000313" key="4">
    <source>
        <dbReference type="Proteomes" id="UP001054945"/>
    </source>
</evidence>
<comment type="caution">
    <text evidence="3">The sequence shown here is derived from an EMBL/GenBank/DDBJ whole genome shotgun (WGS) entry which is preliminary data.</text>
</comment>
<sequence>MQRFEKTPEPLNGMKILLVGDPHCGKLRTILALIKCGRLIDISNRHHHKVYTFHYGFCPGKVISLYFPIDNGVYIVNEELLATVDVFVFCFAIDNHESFHSIERKWLPLMKEYLHYRNSILVANKVDLRTCESVVKKKGWNPVSGKEAREMWKRQGFVAYEECSVAQKNVYQILRTAVDMVRNDL</sequence>
<evidence type="ECO:0000256" key="2">
    <source>
        <dbReference type="ARBA" id="ARBA00023134"/>
    </source>
</evidence>
<gene>
    <name evidence="3" type="ORF">CEXT_45831</name>
</gene>
<dbReference type="EMBL" id="BPLR01017650">
    <property type="protein sequence ID" value="GIY93327.1"/>
    <property type="molecule type" value="Genomic_DNA"/>
</dbReference>
<dbReference type="Proteomes" id="UP001054945">
    <property type="component" value="Unassembled WGS sequence"/>
</dbReference>
<protein>
    <submittedName>
        <fullName evidence="3">Uncharacterized protein</fullName>
    </submittedName>
</protein>
<dbReference type="InterPro" id="IPR003578">
    <property type="entry name" value="Small_GTPase_Rho"/>
</dbReference>
<dbReference type="PANTHER" id="PTHR24072">
    <property type="entry name" value="RHO FAMILY GTPASE"/>
    <property type="match status" value="1"/>
</dbReference>
<dbReference type="Gene3D" id="3.40.50.300">
    <property type="entry name" value="P-loop containing nucleotide triphosphate hydrolases"/>
    <property type="match status" value="1"/>
</dbReference>
<dbReference type="GO" id="GO:0035099">
    <property type="term" value="P:hemocyte migration"/>
    <property type="evidence" value="ECO:0007669"/>
    <property type="project" value="UniProtKB-ARBA"/>
</dbReference>
<keyword evidence="4" id="KW-1185">Reference proteome</keyword>
<dbReference type="GO" id="GO:0003006">
    <property type="term" value="P:developmental process involved in reproduction"/>
    <property type="evidence" value="ECO:0007669"/>
    <property type="project" value="UniProtKB-ARBA"/>
</dbReference>
<keyword evidence="1" id="KW-0547">Nucleotide-binding</keyword>
<dbReference type="GO" id="GO:0022412">
    <property type="term" value="P:cellular process involved in reproduction in multicellular organism"/>
    <property type="evidence" value="ECO:0007669"/>
    <property type="project" value="UniProtKB-ARBA"/>
</dbReference>
<evidence type="ECO:0000313" key="3">
    <source>
        <dbReference type="EMBL" id="GIY93327.1"/>
    </source>
</evidence>
<dbReference type="InterPro" id="IPR001806">
    <property type="entry name" value="Small_GTPase"/>
</dbReference>